<keyword evidence="2" id="KW-0611">Plant defense</keyword>
<dbReference type="Gene3D" id="1.10.10.10">
    <property type="entry name" value="Winged helix-like DNA-binding domain superfamily/Winged helix DNA-binding domain"/>
    <property type="match status" value="1"/>
</dbReference>
<feature type="domain" description="Disease resistance protein winged helix" evidence="5">
    <location>
        <begin position="164"/>
        <end position="232"/>
    </location>
</feature>
<dbReference type="InterPro" id="IPR058922">
    <property type="entry name" value="WHD_DRP"/>
</dbReference>
<feature type="compositionally biased region" description="Basic and acidic residues" evidence="4">
    <location>
        <begin position="962"/>
        <end position="973"/>
    </location>
</feature>
<keyword evidence="8" id="KW-1185">Reference proteome</keyword>
<feature type="compositionally biased region" description="Low complexity" evidence="4">
    <location>
        <begin position="615"/>
        <end position="667"/>
    </location>
</feature>
<dbReference type="Proteomes" id="UP000283530">
    <property type="component" value="Unassembled WGS sequence"/>
</dbReference>
<organism evidence="7 8">
    <name type="scientific">Cinnamomum micranthum f. kanehirae</name>
    <dbReference type="NCBI Taxonomy" id="337451"/>
    <lineage>
        <taxon>Eukaryota</taxon>
        <taxon>Viridiplantae</taxon>
        <taxon>Streptophyta</taxon>
        <taxon>Embryophyta</taxon>
        <taxon>Tracheophyta</taxon>
        <taxon>Spermatophyta</taxon>
        <taxon>Magnoliopsida</taxon>
        <taxon>Magnoliidae</taxon>
        <taxon>Laurales</taxon>
        <taxon>Lauraceae</taxon>
        <taxon>Cinnamomum</taxon>
    </lineage>
</organism>
<gene>
    <name evidence="7" type="ORF">CKAN_01708500</name>
</gene>
<proteinExistence type="predicted"/>
<dbReference type="AlphaFoldDB" id="A0A3S3MQY7"/>
<keyword evidence="3" id="KW-0175">Coiled coil</keyword>
<feature type="compositionally biased region" description="Low complexity" evidence="4">
    <location>
        <begin position="1033"/>
        <end position="1061"/>
    </location>
</feature>
<dbReference type="Pfam" id="PF23559">
    <property type="entry name" value="WHD_DRP"/>
    <property type="match status" value="1"/>
</dbReference>
<evidence type="ECO:0000256" key="2">
    <source>
        <dbReference type="ARBA" id="ARBA00022821"/>
    </source>
</evidence>
<dbReference type="InterPro" id="IPR032675">
    <property type="entry name" value="LRR_dom_sf"/>
</dbReference>
<sequence length="1061" mass="114278">MSMATNGSGTPPNVEEKIREKIIEKIGNQMAAVRRELDEIFKRYEKKAKAQLGKLTREAHQAYEDRETDQSEGTTADIQKTMVAKVKEMEQLKEKVESCLKDVLGETGESKDRTPKVDKTSEERKQLDEELEKMLEDAAAKGDKGEDFDKLPENFRKCLLCLSIFPVGSEISKRVLIYWWIGEGFVSPIQQKSAEQVGEDYFKLLLDSEFIHPVYNKRSGSIVKCRIHPWIHWMLISKAKESNFFNFDETGTPTSSPSEGHRACLITKLDDAKPELWPEPKPSPDAKELKSLFNINVKYLNLDMEHFSRMKKIVVLQLGRWHASAEHHIEMDPQLLEKLSSLINLKYLSLRGISVIETIPKSIGKLQHLQVLDLRGCQNLKNLTDGITKLRRLTHLDVSECYMLESMPKGLSSLSELLVLKGFVISRSKKAGRLADLIDLAKLKKLSIIIGSQVKKNTDQFGELEKMKSISSFTVIWSDLPENTPGYKEHQVDSLKFPPELEKLDLRFYPIKRLPKWLDPKYPPQLEKLKKLYIRGGKLETLVSEDGIHHPTLDIKVLRLKFLQKLKLKWSDIELPSLDYLEHSACKKMEDPLPLMDVDGVWTRVKETDLDVPPSTTTVAAGATSTTTTTTTTTTDATTSQTHHDTPTTAPIATSTPTTTTSTSTDDSTIAAASAIIPEDVAAAAATATSPSGPSSSPTLATTTTTATSPLTAPNTGPALAPPPCPTTTTDVSPTTPKVAPGTPDLDDDNEHDEPEHDPSSSEPEHETVATGATTSQSHHDNATTAPITTSTPTATTSISTTDNTISAPLAIIPDDVAAAATATSPSPSGPSSSPTVATTTTTATSPPAAPNTGPALAPPSCPTTTTDVSPPTPKVVPSAPDLDDDNEHNEQPHDPSSSASIEAHLIDPHTTSLDGISASGVDSLVDEPTSGTPHVPSHILPAPTTALGPSSSTPIIVPPNKVDHEDKSEHDISSSASTVAHAIDPNTASSDDVTVSAVGAASTVAEPTSGAPFVPSHSVPGPTNAADVTRDSSLSSNPSSSTATSNQPSISTPPHTSSSS</sequence>
<feature type="domain" description="Disease resistance R13L4/SHOC-2-like LRR" evidence="6">
    <location>
        <begin position="304"/>
        <end position="530"/>
    </location>
</feature>
<dbReference type="Pfam" id="PF23598">
    <property type="entry name" value="LRR_14"/>
    <property type="match status" value="1"/>
</dbReference>
<feature type="region of interest" description="Disordered" evidence="4">
    <location>
        <begin position="611"/>
        <end position="667"/>
    </location>
</feature>
<evidence type="ECO:0000259" key="5">
    <source>
        <dbReference type="Pfam" id="PF23559"/>
    </source>
</evidence>
<reference evidence="7 8" key="1">
    <citation type="journal article" date="2019" name="Nat. Plants">
        <title>Stout camphor tree genome fills gaps in understanding of flowering plant genome evolution.</title>
        <authorList>
            <person name="Chaw S.M."/>
            <person name="Liu Y.C."/>
            <person name="Wu Y.W."/>
            <person name="Wang H.Y."/>
            <person name="Lin C.I."/>
            <person name="Wu C.S."/>
            <person name="Ke H.M."/>
            <person name="Chang L.Y."/>
            <person name="Hsu C.Y."/>
            <person name="Yang H.T."/>
            <person name="Sudianto E."/>
            <person name="Hsu M.H."/>
            <person name="Wu K.P."/>
            <person name="Wang L.N."/>
            <person name="Leebens-Mack J.H."/>
            <person name="Tsai I.J."/>
        </authorList>
    </citation>
    <scope>NUCLEOTIDE SEQUENCE [LARGE SCALE GENOMIC DNA]</scope>
    <source>
        <strain evidence="8">cv. Chaw 1501</strain>
        <tissue evidence="7">Young leaves</tissue>
    </source>
</reference>
<feature type="coiled-coil region" evidence="3">
    <location>
        <begin position="117"/>
        <end position="144"/>
    </location>
</feature>
<feature type="compositionally biased region" description="Low complexity" evidence="4">
    <location>
        <begin position="819"/>
        <end position="856"/>
    </location>
</feature>
<dbReference type="GO" id="GO:0098542">
    <property type="term" value="P:defense response to other organism"/>
    <property type="evidence" value="ECO:0007669"/>
    <property type="project" value="TreeGrafter"/>
</dbReference>
<dbReference type="InterPro" id="IPR055414">
    <property type="entry name" value="LRR_R13L4/SHOC2-like"/>
</dbReference>
<feature type="compositionally biased region" description="Low complexity" evidence="4">
    <location>
        <begin position="783"/>
        <end position="801"/>
    </location>
</feature>
<evidence type="ECO:0000256" key="1">
    <source>
        <dbReference type="ARBA" id="ARBA00022737"/>
    </source>
</evidence>
<feature type="region of interest" description="Disordered" evidence="4">
    <location>
        <begin position="819"/>
        <end position="1061"/>
    </location>
</feature>
<dbReference type="EMBL" id="QPKB01000007">
    <property type="protein sequence ID" value="RWR88103.1"/>
    <property type="molecule type" value="Genomic_DNA"/>
</dbReference>
<keyword evidence="1" id="KW-0677">Repeat</keyword>
<evidence type="ECO:0000256" key="3">
    <source>
        <dbReference type="SAM" id="Coils"/>
    </source>
</evidence>
<evidence type="ECO:0000259" key="6">
    <source>
        <dbReference type="Pfam" id="PF23598"/>
    </source>
</evidence>
<feature type="compositionally biased region" description="Basic and acidic residues" evidence="4">
    <location>
        <begin position="754"/>
        <end position="768"/>
    </location>
</feature>
<name>A0A3S3MQY7_9MAGN</name>
<feature type="compositionally biased region" description="Basic and acidic residues" evidence="4">
    <location>
        <begin position="55"/>
        <end position="69"/>
    </location>
</feature>
<evidence type="ECO:0000313" key="8">
    <source>
        <dbReference type="Proteomes" id="UP000283530"/>
    </source>
</evidence>
<dbReference type="InterPro" id="IPR044974">
    <property type="entry name" value="Disease_R_plants"/>
</dbReference>
<feature type="compositionally biased region" description="Low complexity" evidence="4">
    <location>
        <begin position="727"/>
        <end position="737"/>
    </location>
</feature>
<dbReference type="STRING" id="337451.A0A3S3MQY7"/>
<protein>
    <submittedName>
        <fullName evidence="7">Disease resistance RPP13-like protein 4</fullName>
    </submittedName>
</protein>
<feature type="region of interest" description="Disordered" evidence="4">
    <location>
        <begin position="685"/>
        <end position="801"/>
    </location>
</feature>
<evidence type="ECO:0000313" key="7">
    <source>
        <dbReference type="EMBL" id="RWR88103.1"/>
    </source>
</evidence>
<evidence type="ECO:0000256" key="4">
    <source>
        <dbReference type="SAM" id="MobiDB-lite"/>
    </source>
</evidence>
<comment type="caution">
    <text evidence="7">The sequence shown here is derived from an EMBL/GenBank/DDBJ whole genome shotgun (WGS) entry which is preliminary data.</text>
</comment>
<accession>A0A3S3MQY7</accession>
<dbReference type="Gene3D" id="3.80.10.10">
    <property type="entry name" value="Ribonuclease Inhibitor"/>
    <property type="match status" value="1"/>
</dbReference>
<feature type="compositionally biased region" description="Low complexity" evidence="4">
    <location>
        <begin position="863"/>
        <end position="881"/>
    </location>
</feature>
<dbReference type="InterPro" id="IPR036388">
    <property type="entry name" value="WH-like_DNA-bd_sf"/>
</dbReference>
<dbReference type="FunFam" id="1.10.10.10:FF:000322">
    <property type="entry name" value="Probable disease resistance protein At1g63360"/>
    <property type="match status" value="1"/>
</dbReference>
<dbReference type="PANTHER" id="PTHR23155:SF1076">
    <property type="entry name" value="LEUCINE-RICH REPEAT (LRR) FAMILY PROTEIN-RELATED"/>
    <property type="match status" value="1"/>
</dbReference>
<dbReference type="OrthoDB" id="1934998at2759"/>
<dbReference type="PANTHER" id="PTHR23155">
    <property type="entry name" value="DISEASE RESISTANCE PROTEIN RP"/>
    <property type="match status" value="1"/>
</dbReference>
<feature type="region of interest" description="Disordered" evidence="4">
    <location>
        <begin position="54"/>
        <end position="76"/>
    </location>
</feature>
<dbReference type="SUPFAM" id="SSF52047">
    <property type="entry name" value="RNI-like"/>
    <property type="match status" value="1"/>
</dbReference>
<feature type="compositionally biased region" description="Low complexity" evidence="4">
    <location>
        <begin position="988"/>
        <end position="1006"/>
    </location>
</feature>
<feature type="compositionally biased region" description="Low complexity" evidence="4">
    <location>
        <begin position="685"/>
        <end position="719"/>
    </location>
</feature>